<dbReference type="SUPFAM" id="SSF56529">
    <property type="entry name" value="FAH"/>
    <property type="match status" value="1"/>
</dbReference>
<dbReference type="STRING" id="1073996.SAMN05444271_11865"/>
<gene>
    <name evidence="4" type="ORF">SAMN05444271_11865</name>
</gene>
<dbReference type="Pfam" id="PF01557">
    <property type="entry name" value="FAA_hydrolase"/>
    <property type="match status" value="1"/>
</dbReference>
<dbReference type="InterPro" id="IPR051121">
    <property type="entry name" value="FAH"/>
</dbReference>
<dbReference type="GO" id="GO:0046872">
    <property type="term" value="F:metal ion binding"/>
    <property type="evidence" value="ECO:0007669"/>
    <property type="project" value="UniProtKB-KW"/>
</dbReference>
<dbReference type="InterPro" id="IPR036663">
    <property type="entry name" value="Fumarylacetoacetase_C_sf"/>
</dbReference>
<dbReference type="GO" id="GO:0003824">
    <property type="term" value="F:catalytic activity"/>
    <property type="evidence" value="ECO:0007669"/>
    <property type="project" value="InterPro"/>
</dbReference>
<proteinExistence type="inferred from homology"/>
<accession>A0A1H6VVU6</accession>
<dbReference type="GO" id="GO:0044281">
    <property type="term" value="P:small molecule metabolic process"/>
    <property type="evidence" value="ECO:0007669"/>
    <property type="project" value="UniProtKB-ARBA"/>
</dbReference>
<dbReference type="PANTHER" id="PTHR42796">
    <property type="entry name" value="FUMARYLACETOACETATE HYDROLASE DOMAIN-CONTAINING PROTEIN 2A-RELATED"/>
    <property type="match status" value="1"/>
</dbReference>
<organism evidence="4 5">
    <name type="scientific">Halohasta litchfieldiae</name>
    <dbReference type="NCBI Taxonomy" id="1073996"/>
    <lineage>
        <taxon>Archaea</taxon>
        <taxon>Methanobacteriati</taxon>
        <taxon>Methanobacteriota</taxon>
        <taxon>Stenosarchaea group</taxon>
        <taxon>Halobacteria</taxon>
        <taxon>Halobacteriales</taxon>
        <taxon>Haloferacaceae</taxon>
        <taxon>Halohasta</taxon>
    </lineage>
</organism>
<reference evidence="4 5" key="1">
    <citation type="submission" date="2016-10" db="EMBL/GenBank/DDBJ databases">
        <authorList>
            <person name="de Groot N.N."/>
        </authorList>
    </citation>
    <scope>NUCLEOTIDE SEQUENCE [LARGE SCALE GENOMIC DNA]</scope>
    <source>
        <strain evidence="4 5">DSM 22187</strain>
    </source>
</reference>
<name>A0A1H6VVU6_9EURY</name>
<protein>
    <submittedName>
        <fullName evidence="4">2-keto-4-pentenoate hydratase/2-oxohepta-3-ene-1,7-dioic acid hydratase (Catechol pathway)</fullName>
    </submittedName>
</protein>
<accession>A0A2H4Q4W4</accession>
<dbReference type="PANTHER" id="PTHR42796:SF4">
    <property type="entry name" value="FUMARYLACETOACETATE HYDROLASE DOMAIN-CONTAINING PROTEIN 2A"/>
    <property type="match status" value="1"/>
</dbReference>
<dbReference type="GeneID" id="35003413"/>
<keyword evidence="5" id="KW-1185">Reference proteome</keyword>
<dbReference type="InterPro" id="IPR011234">
    <property type="entry name" value="Fumarylacetoacetase-like_C"/>
</dbReference>
<dbReference type="AlphaFoldDB" id="A0A1H6VVU6"/>
<evidence type="ECO:0000256" key="1">
    <source>
        <dbReference type="ARBA" id="ARBA00010211"/>
    </source>
</evidence>
<evidence type="ECO:0000259" key="3">
    <source>
        <dbReference type="Pfam" id="PF01557"/>
    </source>
</evidence>
<evidence type="ECO:0000256" key="2">
    <source>
        <dbReference type="ARBA" id="ARBA00022723"/>
    </source>
</evidence>
<dbReference type="KEGG" id="hae:halTADL_2643"/>
<comment type="similarity">
    <text evidence="1">Belongs to the FAH family.</text>
</comment>
<dbReference type="Proteomes" id="UP000198888">
    <property type="component" value="Unassembled WGS sequence"/>
</dbReference>
<dbReference type="RefSeq" id="WP_089673040.1">
    <property type="nucleotide sequence ID" value="NZ_CP024845.1"/>
</dbReference>
<evidence type="ECO:0000313" key="5">
    <source>
        <dbReference type="Proteomes" id="UP000198888"/>
    </source>
</evidence>
<dbReference type="Gene3D" id="3.90.850.10">
    <property type="entry name" value="Fumarylacetoacetase-like, C-terminal domain"/>
    <property type="match status" value="1"/>
</dbReference>
<feature type="domain" description="Fumarylacetoacetase-like C-terminal" evidence="3">
    <location>
        <begin position="46"/>
        <end position="235"/>
    </location>
</feature>
<sequence>MQIARLRTPDGVLTGRYEDGVVTTSDGEAVVGDDGHLTHPCSPSAVYCIGRNYAETLSQMEYDRPDEPDFFIKPPTALTGPDQPIHYPDWTEELTYAGELAAVIDQQCHRIDPEDVPSVVRGYTILNDVDALDQPGRTARKAFDTSGPLGPWIETDIDPYNIEMETTINGEQRQSATTDQMLFDPYEIISFLSGRVTFQPGDVVAFGSPANPGTIAPGDTIEITYDGIGTLCNTVSSSR</sequence>
<keyword evidence="2" id="KW-0479">Metal-binding</keyword>
<evidence type="ECO:0000313" key="4">
    <source>
        <dbReference type="EMBL" id="SEJ05947.1"/>
    </source>
</evidence>
<dbReference type="OrthoDB" id="6242at2157"/>
<dbReference type="EMBL" id="FNYR01000018">
    <property type="protein sequence ID" value="SEJ05947.1"/>
    <property type="molecule type" value="Genomic_DNA"/>
</dbReference>